<protein>
    <submittedName>
        <fullName evidence="1">Uncharacterized protein</fullName>
    </submittedName>
</protein>
<dbReference type="Proteomes" id="UP001157440">
    <property type="component" value="Unassembled WGS sequence"/>
</dbReference>
<name>A0AA37TH65_9HYPH</name>
<evidence type="ECO:0000313" key="1">
    <source>
        <dbReference type="EMBL" id="GLS71595.1"/>
    </source>
</evidence>
<reference evidence="2" key="1">
    <citation type="journal article" date="2019" name="Int. J. Syst. Evol. Microbiol.">
        <title>The Global Catalogue of Microorganisms (GCM) 10K type strain sequencing project: providing services to taxonomists for standard genome sequencing and annotation.</title>
        <authorList>
            <consortium name="The Broad Institute Genomics Platform"/>
            <consortium name="The Broad Institute Genome Sequencing Center for Infectious Disease"/>
            <person name="Wu L."/>
            <person name="Ma J."/>
        </authorList>
    </citation>
    <scope>NUCLEOTIDE SEQUENCE [LARGE SCALE GENOMIC DNA]</scope>
    <source>
        <strain evidence="2">NBRC 103632</strain>
    </source>
</reference>
<dbReference type="RefSeq" id="WP_238193890.1">
    <property type="nucleotide sequence ID" value="NZ_BPQZ01000001.1"/>
</dbReference>
<accession>A0AA37TH65</accession>
<evidence type="ECO:0000313" key="2">
    <source>
        <dbReference type="Proteomes" id="UP001157440"/>
    </source>
</evidence>
<comment type="caution">
    <text evidence="1">The sequence shown here is derived from an EMBL/GenBank/DDBJ whole genome shotgun (WGS) entry which is preliminary data.</text>
</comment>
<organism evidence="1 2">
    <name type="scientific">Methylobacterium tardum</name>
    <dbReference type="NCBI Taxonomy" id="374432"/>
    <lineage>
        <taxon>Bacteria</taxon>
        <taxon>Pseudomonadati</taxon>
        <taxon>Pseudomonadota</taxon>
        <taxon>Alphaproteobacteria</taxon>
        <taxon>Hyphomicrobiales</taxon>
        <taxon>Methylobacteriaceae</taxon>
        <taxon>Methylobacterium</taxon>
    </lineage>
</organism>
<keyword evidence="2" id="KW-1185">Reference proteome</keyword>
<dbReference type="AlphaFoldDB" id="A0AA37TH65"/>
<proteinExistence type="predicted"/>
<sequence>MHQTTKARDAKRRPVFFASVFGAQAIWERPERTKATGPRRRGVRQVHNLSAPRLLVAAYRHEEYRRHPFDFKGIVARAYEDLPIRFDEAVRQPSARCFRTGACPAAEPILGPYAPMGRPWNAHGLAAPDADGLSP</sequence>
<gene>
    <name evidence="1" type="ORF">GCM10007890_36080</name>
</gene>
<dbReference type="EMBL" id="BSPL01000017">
    <property type="protein sequence ID" value="GLS71595.1"/>
    <property type="molecule type" value="Genomic_DNA"/>
</dbReference>